<sequence>MLTPSATITLMPPSPPMHDRRVQPTSLPPVHLSATPVVDPEDEDDVDHGRAVVLLLLLPSFVVASIMSRIDVGGCQLPWPPLCSCYYRRTLCCSYCRAMNATRWVAAFGPRARRGYCYI</sequence>
<reference evidence="2 3" key="1">
    <citation type="submission" date="2022-01" db="EMBL/GenBank/DDBJ databases">
        <authorList>
            <person name="Xiong W."/>
            <person name="Schranz E."/>
        </authorList>
    </citation>
    <scope>NUCLEOTIDE SEQUENCE [LARGE SCALE GENOMIC DNA]</scope>
</reference>
<comment type="caution">
    <text evidence="2">The sequence shown here is derived from an EMBL/GenBank/DDBJ whole genome shotgun (WGS) entry which is preliminary data.</text>
</comment>
<organism evidence="2 3">
    <name type="scientific">Lactuca virosa</name>
    <dbReference type="NCBI Taxonomy" id="75947"/>
    <lineage>
        <taxon>Eukaryota</taxon>
        <taxon>Viridiplantae</taxon>
        <taxon>Streptophyta</taxon>
        <taxon>Embryophyta</taxon>
        <taxon>Tracheophyta</taxon>
        <taxon>Spermatophyta</taxon>
        <taxon>Magnoliopsida</taxon>
        <taxon>eudicotyledons</taxon>
        <taxon>Gunneridae</taxon>
        <taxon>Pentapetalae</taxon>
        <taxon>asterids</taxon>
        <taxon>campanulids</taxon>
        <taxon>Asterales</taxon>
        <taxon>Asteraceae</taxon>
        <taxon>Cichorioideae</taxon>
        <taxon>Cichorieae</taxon>
        <taxon>Lactucinae</taxon>
        <taxon>Lactuca</taxon>
    </lineage>
</organism>
<protein>
    <submittedName>
        <fullName evidence="2">Uncharacterized protein</fullName>
    </submittedName>
</protein>
<keyword evidence="3" id="KW-1185">Reference proteome</keyword>
<dbReference type="EMBL" id="CAKMRJ010004469">
    <property type="protein sequence ID" value="CAH1439141.1"/>
    <property type="molecule type" value="Genomic_DNA"/>
</dbReference>
<evidence type="ECO:0000256" key="1">
    <source>
        <dbReference type="SAM" id="MobiDB-lite"/>
    </source>
</evidence>
<proteinExistence type="predicted"/>
<accession>A0AAU9NMX7</accession>
<name>A0AAU9NMX7_9ASTR</name>
<feature type="region of interest" description="Disordered" evidence="1">
    <location>
        <begin position="1"/>
        <end position="34"/>
    </location>
</feature>
<evidence type="ECO:0000313" key="3">
    <source>
        <dbReference type="Proteomes" id="UP001157418"/>
    </source>
</evidence>
<gene>
    <name evidence="2" type="ORF">LVIROSA_LOCUS25356</name>
</gene>
<dbReference type="Proteomes" id="UP001157418">
    <property type="component" value="Unassembled WGS sequence"/>
</dbReference>
<dbReference type="AlphaFoldDB" id="A0AAU9NMX7"/>
<evidence type="ECO:0000313" key="2">
    <source>
        <dbReference type="EMBL" id="CAH1439141.1"/>
    </source>
</evidence>